<evidence type="ECO:0000313" key="2">
    <source>
        <dbReference type="Proteomes" id="UP001216440"/>
    </source>
</evidence>
<reference evidence="1 2" key="1">
    <citation type="submission" date="2023-03" db="EMBL/GenBank/DDBJ databases">
        <authorList>
            <person name="Mo P."/>
        </authorList>
    </citation>
    <scope>NUCLEOTIDE SEQUENCE [LARGE SCALE GENOMIC DNA]</scope>
    <source>
        <strain evidence="1 2">HUAS 5</strain>
    </source>
</reference>
<gene>
    <name evidence="1" type="ORF">PYS65_26635</name>
</gene>
<accession>A0ABY8K564</accession>
<evidence type="ECO:0000313" key="1">
    <source>
        <dbReference type="EMBL" id="WGD43414.1"/>
    </source>
</evidence>
<sequence>MGSATELAAGGHALDVVAAYGEGAAGLTAVFAERDADDGGLAEGTSAVAWCARAVRRRRP</sequence>
<keyword evidence="2" id="KW-1185">Reference proteome</keyword>
<protein>
    <submittedName>
        <fullName evidence="1">Uncharacterized protein</fullName>
    </submittedName>
</protein>
<dbReference type="Proteomes" id="UP001216440">
    <property type="component" value="Chromosome"/>
</dbReference>
<name>A0ABY8K564_9ACTN</name>
<dbReference type="EMBL" id="CP121682">
    <property type="protein sequence ID" value="WGD43414.1"/>
    <property type="molecule type" value="Genomic_DNA"/>
</dbReference>
<proteinExistence type="predicted"/>
<dbReference type="RefSeq" id="WP_279336465.1">
    <property type="nucleotide sequence ID" value="NZ_CP121682.1"/>
</dbReference>
<organism evidence="1 2">
    <name type="scientific">Streptomyces cathayae</name>
    <dbReference type="NCBI Taxonomy" id="3031124"/>
    <lineage>
        <taxon>Bacteria</taxon>
        <taxon>Bacillati</taxon>
        <taxon>Actinomycetota</taxon>
        <taxon>Actinomycetes</taxon>
        <taxon>Kitasatosporales</taxon>
        <taxon>Streptomycetaceae</taxon>
        <taxon>Streptomyces</taxon>
    </lineage>
</organism>